<evidence type="ECO:0000256" key="7">
    <source>
        <dbReference type="ARBA" id="ARBA00023010"/>
    </source>
</evidence>
<dbReference type="AlphaFoldDB" id="A0A0X3BQB0"/>
<dbReference type="SUPFAM" id="SSF82866">
    <property type="entry name" value="Multidrug efflux transporter AcrB transmembrane domain"/>
    <property type="match status" value="1"/>
</dbReference>
<proteinExistence type="inferred from homology"/>
<feature type="transmembrane region" description="Helical" evidence="9">
    <location>
        <begin position="358"/>
        <end position="380"/>
    </location>
</feature>
<dbReference type="GO" id="GO:0005886">
    <property type="term" value="C:plasma membrane"/>
    <property type="evidence" value="ECO:0007669"/>
    <property type="project" value="UniProtKB-SubCell"/>
</dbReference>
<evidence type="ECO:0000256" key="2">
    <source>
        <dbReference type="ARBA" id="ARBA00022448"/>
    </source>
</evidence>
<dbReference type="PANTHER" id="PTHR30081:SF1">
    <property type="entry name" value="PROTEIN TRANSLOCASE SUBUNIT SECD"/>
    <property type="match status" value="1"/>
</dbReference>
<keyword evidence="3 9" id="KW-1003">Cell membrane</keyword>
<evidence type="ECO:0000256" key="6">
    <source>
        <dbReference type="ARBA" id="ARBA00022989"/>
    </source>
</evidence>
<feature type="domain" description="Protein export membrane protein SecD/SecF C-terminal" evidence="10">
    <location>
        <begin position="321"/>
        <end position="471"/>
    </location>
</feature>
<dbReference type="Gene3D" id="3.30.1360.200">
    <property type="match status" value="1"/>
</dbReference>
<evidence type="ECO:0000313" key="12">
    <source>
        <dbReference type="EMBL" id="CVK33724.1"/>
    </source>
</evidence>
<keyword evidence="8 9" id="KW-0472">Membrane</keyword>
<dbReference type="RefSeq" id="WP_062264878.1">
    <property type="nucleotide sequence ID" value="NZ_LT158599.1"/>
</dbReference>
<name>A0A0X3BQB0_9EURY</name>
<feature type="transmembrane region" description="Helical" evidence="9">
    <location>
        <begin position="333"/>
        <end position="351"/>
    </location>
</feature>
<evidence type="ECO:0000256" key="4">
    <source>
        <dbReference type="ARBA" id="ARBA00022692"/>
    </source>
</evidence>
<dbReference type="InterPro" id="IPR054384">
    <property type="entry name" value="SecDF_P1_head"/>
</dbReference>
<dbReference type="Gene3D" id="1.20.1640.10">
    <property type="entry name" value="Multidrug efflux transporter AcrB transmembrane domain"/>
    <property type="match status" value="1"/>
</dbReference>
<organism evidence="12 13">
    <name type="scientific">Methanoculleus bourgensis</name>
    <dbReference type="NCBI Taxonomy" id="83986"/>
    <lineage>
        <taxon>Archaea</taxon>
        <taxon>Methanobacteriati</taxon>
        <taxon>Methanobacteriota</taxon>
        <taxon>Stenosarchaea group</taxon>
        <taxon>Methanomicrobia</taxon>
        <taxon>Methanomicrobiales</taxon>
        <taxon>Methanomicrobiaceae</taxon>
        <taxon>Methanoculleus</taxon>
    </lineage>
</organism>
<accession>A0A0X3BQB0</accession>
<evidence type="ECO:0000256" key="3">
    <source>
        <dbReference type="ARBA" id="ARBA00022475"/>
    </source>
</evidence>
<evidence type="ECO:0000256" key="1">
    <source>
        <dbReference type="ARBA" id="ARBA00004651"/>
    </source>
</evidence>
<dbReference type="Gene3D" id="3.30.70.3400">
    <property type="match status" value="1"/>
</dbReference>
<dbReference type="HAMAP" id="MF_01463_A">
    <property type="entry name" value="SecD_A"/>
    <property type="match status" value="1"/>
</dbReference>
<comment type="similarity">
    <text evidence="9">Belongs to the SecD/SecF family. SecD subfamily.</text>
</comment>
<keyword evidence="7 9" id="KW-0811">Translocation</keyword>
<keyword evidence="2 9" id="KW-0813">Transport</keyword>
<dbReference type="EMBL" id="LT158599">
    <property type="protein sequence ID" value="CVK33724.1"/>
    <property type="molecule type" value="Genomic_DNA"/>
</dbReference>
<evidence type="ECO:0000259" key="10">
    <source>
        <dbReference type="Pfam" id="PF02355"/>
    </source>
</evidence>
<sequence>MKRETIINLIKDWRVALLIVLVIGSLVGIYLAPPNPEKGLEGNLQFGLDLEGGSWLQMEFQSVIVSYSTDKPVGDLIENLQKSLEADVTQIDADHLEIRKSVSRADLEPIFAASGAKIVTYHEGVSQYTADDVKRILSKKVNALGMQDAKINLLTPTGSEYPQYVRIELAGVDMATAQEIVGKQGMFEIRVQTTGNQTEHVLFGDQITSVGVPQKDPYYQTWGVGFTLSDSGAQAFREAALKSGAVDNPSGHNLVMLLDNETVYSAPLSGELAAQIRSAPVKSLSATTGTGDAGLEDAMTLEIHLRAGALPVKVDVVGSGSVPAALGEQFKTTVLLAGLLALLTVGFVVYYRYREPSIVIPMLAITLSEIVILLGIARFIQQLDLASIAGLIAVIGTGIDQLVIITDEVLHEGRVPSSNLYMKRYGRAFGIIAVAAATVIIAMLPLALMDLSTLRGFAIITILGTMIGILVTRPAYGKVIMAILSK</sequence>
<feature type="transmembrane region" description="Helical" evidence="9">
    <location>
        <begin position="454"/>
        <end position="476"/>
    </location>
</feature>
<evidence type="ECO:0000259" key="11">
    <source>
        <dbReference type="Pfam" id="PF22599"/>
    </source>
</evidence>
<dbReference type="InterPro" id="IPR048634">
    <property type="entry name" value="SecD_SecF_C"/>
</dbReference>
<feature type="transmembrane region" description="Helical" evidence="9">
    <location>
        <begin position="386"/>
        <end position="405"/>
    </location>
</feature>
<evidence type="ECO:0000256" key="8">
    <source>
        <dbReference type="ARBA" id="ARBA00023136"/>
    </source>
</evidence>
<dbReference type="PANTHER" id="PTHR30081">
    <property type="entry name" value="PROTEIN-EXPORT MEMBRANE PROTEIN SEC"/>
    <property type="match status" value="1"/>
</dbReference>
<feature type="transmembrane region" description="Helical" evidence="9">
    <location>
        <begin position="425"/>
        <end position="448"/>
    </location>
</feature>
<dbReference type="GO" id="GO:0006605">
    <property type="term" value="P:protein targeting"/>
    <property type="evidence" value="ECO:0007669"/>
    <property type="project" value="UniProtKB-UniRule"/>
</dbReference>
<dbReference type="KEGG" id="mema:MMAB1_2511"/>
<reference evidence="12 13" key="1">
    <citation type="submission" date="2016-01" db="EMBL/GenBank/DDBJ databases">
        <authorList>
            <person name="Manzoor S."/>
        </authorList>
    </citation>
    <scope>NUCLEOTIDE SEQUENCE [LARGE SCALE GENOMIC DNA]</scope>
    <source>
        <strain evidence="12">Methanoculleus sp MAB1</strain>
    </source>
</reference>
<dbReference type="InterPro" id="IPR022813">
    <property type="entry name" value="SecD/SecF_arch_bac"/>
</dbReference>
<dbReference type="GO" id="GO:0065002">
    <property type="term" value="P:intracellular protein transmembrane transport"/>
    <property type="evidence" value="ECO:0007669"/>
    <property type="project" value="UniProtKB-UniRule"/>
</dbReference>
<gene>
    <name evidence="9 12" type="primary">secD</name>
    <name evidence="12" type="ORF">MMAB1_2511</name>
</gene>
<dbReference type="Pfam" id="PF22599">
    <property type="entry name" value="SecDF_P1_head"/>
    <property type="match status" value="1"/>
</dbReference>
<protein>
    <recommendedName>
        <fullName evidence="9">Protein-export membrane protein SecD</fullName>
    </recommendedName>
</protein>
<evidence type="ECO:0000256" key="9">
    <source>
        <dbReference type="HAMAP-Rule" id="MF_01463"/>
    </source>
</evidence>
<evidence type="ECO:0000313" key="13">
    <source>
        <dbReference type="Proteomes" id="UP000069850"/>
    </source>
</evidence>
<dbReference type="Pfam" id="PF02355">
    <property type="entry name" value="SecD_SecF_C"/>
    <property type="match status" value="1"/>
</dbReference>
<dbReference type="GeneID" id="27138148"/>
<comment type="subcellular location">
    <subcellularLocation>
        <location evidence="1 9">Cell membrane</location>
        <topology evidence="1 9">Multi-pass membrane protein</topology>
    </subcellularLocation>
</comment>
<feature type="domain" description="SecDF P1 head subdomain" evidence="11">
    <location>
        <begin position="198"/>
        <end position="312"/>
    </location>
</feature>
<keyword evidence="4 9" id="KW-0812">Transmembrane</keyword>
<dbReference type="Proteomes" id="UP000069850">
    <property type="component" value="Chromosome 1"/>
</dbReference>
<comment type="function">
    <text evidence="9">Involved in protein export.</text>
</comment>
<keyword evidence="5 9" id="KW-0653">Protein transport</keyword>
<dbReference type="NCBIfam" id="NF006217">
    <property type="entry name" value="PRK08343.1-3"/>
    <property type="match status" value="1"/>
</dbReference>
<keyword evidence="6 9" id="KW-1133">Transmembrane helix</keyword>
<evidence type="ECO:0000256" key="5">
    <source>
        <dbReference type="ARBA" id="ARBA00022927"/>
    </source>
</evidence>
<dbReference type="OrthoDB" id="146638at2157"/>
<comment type="subunit">
    <text evidence="9">Part of the protein translocation apparatus. Forms a complex with SecF.</text>
</comment>
<dbReference type="InterPro" id="IPR024912">
    <property type="entry name" value="SecD_arc"/>
</dbReference>
<feature type="transmembrane region" description="Helical" evidence="9">
    <location>
        <begin position="12"/>
        <end position="32"/>
    </location>
</feature>